<keyword evidence="6" id="KW-1185">Reference proteome</keyword>
<name>A0A812STK4_9DINO</name>
<sequence length="1062" mass="118621">MAGHGYLAAGLLSLLPGVMLAAYVGTSKVFRKGMSPSEAWLCWSAMLASISLPLTCGFVGRHKRRSSLLAEFDTTNLLDASSRSDWGFWIVQLHMPRPTGGGIFLAALVETFRPGRFSFAALSWVYLMVLICSVKIDTSAGLEHTITMTSMETSRHYVFTQNALKRGREQREAAAVGPIEGWPSSVLEWTDEKQRLKAEIRKLEEALAKLDGENRRLVDRNEELQLAYDEADRDAREAEVQIAALRQYEAEFDKRVTSMLDERDEALAAATRDKEAILLKVKELQEELALARRSVPGEAADAAELALMLKERQLEIEDLLDAWMAWHDRNEELEHDLAKAREERLRHFKADALEKDQRVLDAEKKLEQLARSLGAEGVVAENRELSRQNAEMKRQVGEAKRDLANYLSEAANIVYENDLLRSIANVKPEQLKLKDFKLKAKQMEKEVAELEAERGKLKARLRQLSELAAEKVSLLHNLQPEQMLQLEEIAARMRKGKLELPLDERDELAKRLAAKDREVAEHVDRKVEEVLKKQGATKDLEAKAAALEKDNEMLQSSLEAYKAGYAELVMQQGPQALEQLVGRLPGSVPLPPGGMARSLRLPPGVTPPPPAPAGAQGPAEDARDAADGMVISPAGEVCSLYCQVVEALEELSRERSLREGLAEEVSSFQQRFDRLLAEQEDYFAQREEWLVTGLDFNNFCMLDCQQKCEIQEGQMRTWSLRCTGVRQRLAEGAAPELQEELVSAMGRIAALEQNESAEGQDKVLTTVLSRKVEAERQGHSIVKEAFDNLQKDCCEREGTARFVCLTPQATQVLWKRRGANALRIARRKIQSMVEPREAIRANTGLRIAEFSIVYDDIQRGFAECFVEFGRSGGWCSFPWIHRTKASSDYERVQQQLQAGPLPTPHTVYLHSLALWDKRRPGVPPARVRPLQEADGADLEGGPAGRQAEGDDGPSRSLQELGSPCPGDRAGVLQCTLQLDSREFCSRTSASRILSEYRSFGRGGALHAPDGGAAADPWLRGQLRGCSESSGPCRGSRRRSGLRGGRAKQRTRWCGHQCRSFFR</sequence>
<evidence type="ECO:0000256" key="3">
    <source>
        <dbReference type="SAM" id="Phobius"/>
    </source>
</evidence>
<feature type="coiled-coil region" evidence="1">
    <location>
        <begin position="433"/>
        <end position="467"/>
    </location>
</feature>
<dbReference type="PANTHER" id="PTHR23159">
    <property type="entry name" value="CENTROSOMAL PROTEIN 2"/>
    <property type="match status" value="1"/>
</dbReference>
<keyword evidence="1" id="KW-0175">Coiled coil</keyword>
<feature type="signal peptide" evidence="4">
    <location>
        <begin position="1"/>
        <end position="21"/>
    </location>
</feature>
<organism evidence="5 6">
    <name type="scientific">Symbiodinium necroappetens</name>
    <dbReference type="NCBI Taxonomy" id="1628268"/>
    <lineage>
        <taxon>Eukaryota</taxon>
        <taxon>Sar</taxon>
        <taxon>Alveolata</taxon>
        <taxon>Dinophyceae</taxon>
        <taxon>Suessiales</taxon>
        <taxon>Symbiodiniaceae</taxon>
        <taxon>Symbiodinium</taxon>
    </lineage>
</organism>
<feature type="coiled-coil region" evidence="1">
    <location>
        <begin position="537"/>
        <end position="564"/>
    </location>
</feature>
<dbReference type="AlphaFoldDB" id="A0A812STK4"/>
<feature type="coiled-coil region" evidence="1">
    <location>
        <begin position="186"/>
        <end position="294"/>
    </location>
</feature>
<feature type="region of interest" description="Disordered" evidence="2">
    <location>
        <begin position="932"/>
        <end position="963"/>
    </location>
</feature>
<reference evidence="5" key="1">
    <citation type="submission" date="2021-02" db="EMBL/GenBank/DDBJ databases">
        <authorList>
            <person name="Dougan E. K."/>
            <person name="Rhodes N."/>
            <person name="Thang M."/>
            <person name="Chan C."/>
        </authorList>
    </citation>
    <scope>NUCLEOTIDE SEQUENCE</scope>
</reference>
<evidence type="ECO:0000313" key="5">
    <source>
        <dbReference type="EMBL" id="CAE7493814.1"/>
    </source>
</evidence>
<protein>
    <submittedName>
        <fullName evidence="5">Sft2 protein</fullName>
    </submittedName>
</protein>
<dbReference type="OrthoDB" id="447113at2759"/>
<keyword evidence="3" id="KW-0472">Membrane</keyword>
<feature type="chain" id="PRO_5032275974" evidence="4">
    <location>
        <begin position="22"/>
        <end position="1062"/>
    </location>
</feature>
<evidence type="ECO:0000313" key="6">
    <source>
        <dbReference type="Proteomes" id="UP000601435"/>
    </source>
</evidence>
<keyword evidence="3" id="KW-0812">Transmembrane</keyword>
<gene>
    <name evidence="5" type="primary">sft2</name>
    <name evidence="5" type="ORF">SNEC2469_LOCUS14044</name>
</gene>
<dbReference type="PANTHER" id="PTHR23159:SF31">
    <property type="entry name" value="CENTROSOME-ASSOCIATED PROTEIN CEP250 ISOFORM X1"/>
    <property type="match status" value="1"/>
</dbReference>
<feature type="transmembrane region" description="Helical" evidence="3">
    <location>
        <begin position="37"/>
        <end position="59"/>
    </location>
</feature>
<evidence type="ECO:0000256" key="2">
    <source>
        <dbReference type="SAM" id="MobiDB-lite"/>
    </source>
</evidence>
<proteinExistence type="predicted"/>
<evidence type="ECO:0000256" key="4">
    <source>
        <dbReference type="SAM" id="SignalP"/>
    </source>
</evidence>
<keyword evidence="3" id="KW-1133">Transmembrane helix</keyword>
<keyword evidence="4" id="KW-0732">Signal</keyword>
<feature type="compositionally biased region" description="Basic residues" evidence="2">
    <location>
        <begin position="1034"/>
        <end position="1045"/>
    </location>
</feature>
<comment type="caution">
    <text evidence="5">The sequence shown here is derived from an EMBL/GenBank/DDBJ whole genome shotgun (WGS) entry which is preliminary data.</text>
</comment>
<dbReference type="EMBL" id="CAJNJA010022475">
    <property type="protein sequence ID" value="CAE7493814.1"/>
    <property type="molecule type" value="Genomic_DNA"/>
</dbReference>
<accession>A0A812STK4</accession>
<feature type="region of interest" description="Disordered" evidence="2">
    <location>
        <begin position="1026"/>
        <end position="1045"/>
    </location>
</feature>
<feature type="region of interest" description="Disordered" evidence="2">
    <location>
        <begin position="600"/>
        <end position="623"/>
    </location>
</feature>
<dbReference type="Proteomes" id="UP000601435">
    <property type="component" value="Unassembled WGS sequence"/>
</dbReference>
<feature type="coiled-coil region" evidence="1">
    <location>
        <begin position="375"/>
        <end position="409"/>
    </location>
</feature>
<evidence type="ECO:0000256" key="1">
    <source>
        <dbReference type="SAM" id="Coils"/>
    </source>
</evidence>